<keyword evidence="4" id="KW-0309">Germination</keyword>
<dbReference type="EMBL" id="JAHZIK010000284">
    <property type="protein sequence ID" value="MBW7454982.1"/>
    <property type="molecule type" value="Genomic_DNA"/>
</dbReference>
<reference evidence="9 10" key="1">
    <citation type="submission" date="2021-07" db="EMBL/GenBank/DDBJ databases">
        <title>Paenibacillus radiodurans sp. nov., isolated from the southeastern edge of Tengger Desert.</title>
        <authorList>
            <person name="Zhang G."/>
        </authorList>
    </citation>
    <scope>NUCLEOTIDE SEQUENCE [LARGE SCALE GENOMIC DNA]</scope>
    <source>
        <strain evidence="9 10">CCM 7311</strain>
    </source>
</reference>
<organism evidence="9 10">
    <name type="scientific">Paenibacillus sepulcri</name>
    <dbReference type="NCBI Taxonomy" id="359917"/>
    <lineage>
        <taxon>Bacteria</taxon>
        <taxon>Bacillati</taxon>
        <taxon>Bacillota</taxon>
        <taxon>Bacilli</taxon>
        <taxon>Bacillales</taxon>
        <taxon>Paenibacillaceae</taxon>
        <taxon>Paenibacillus</taxon>
    </lineage>
</organism>
<dbReference type="NCBIfam" id="TIGR00912">
    <property type="entry name" value="2A0309"/>
    <property type="match status" value="1"/>
</dbReference>
<feature type="transmembrane region" description="Helical" evidence="8">
    <location>
        <begin position="20"/>
        <end position="40"/>
    </location>
</feature>
<keyword evidence="10" id="KW-1185">Reference proteome</keyword>
<gene>
    <name evidence="9" type="ORF">K0U00_13145</name>
</gene>
<dbReference type="Proteomes" id="UP001519887">
    <property type="component" value="Unassembled WGS sequence"/>
</dbReference>
<feature type="non-terminal residue" evidence="9">
    <location>
        <position position="389"/>
    </location>
</feature>
<evidence type="ECO:0000256" key="8">
    <source>
        <dbReference type="SAM" id="Phobius"/>
    </source>
</evidence>
<dbReference type="InterPro" id="IPR004761">
    <property type="entry name" value="Spore_GerAB"/>
</dbReference>
<comment type="subcellular location">
    <subcellularLocation>
        <location evidence="1">Membrane</location>
        <topology evidence="1">Multi-pass membrane protein</topology>
    </subcellularLocation>
</comment>
<dbReference type="PANTHER" id="PTHR34975:SF2">
    <property type="entry name" value="SPORE GERMINATION PROTEIN A2"/>
    <property type="match status" value="1"/>
</dbReference>
<feature type="transmembrane region" description="Helical" evidence="8">
    <location>
        <begin position="344"/>
        <end position="364"/>
    </location>
</feature>
<evidence type="ECO:0000256" key="5">
    <source>
        <dbReference type="ARBA" id="ARBA00022692"/>
    </source>
</evidence>
<feature type="transmembrane region" description="Helical" evidence="8">
    <location>
        <begin position="125"/>
        <end position="146"/>
    </location>
</feature>
<evidence type="ECO:0000256" key="3">
    <source>
        <dbReference type="ARBA" id="ARBA00022448"/>
    </source>
</evidence>
<evidence type="ECO:0000256" key="6">
    <source>
        <dbReference type="ARBA" id="ARBA00022989"/>
    </source>
</evidence>
<feature type="transmembrane region" description="Helical" evidence="8">
    <location>
        <begin position="86"/>
        <end position="105"/>
    </location>
</feature>
<accession>A0ABS7C283</accession>
<feature type="transmembrane region" description="Helical" evidence="8">
    <location>
        <begin position="46"/>
        <end position="66"/>
    </location>
</feature>
<feature type="transmembrane region" description="Helical" evidence="8">
    <location>
        <begin position="192"/>
        <end position="213"/>
    </location>
</feature>
<keyword evidence="7 8" id="KW-0472">Membrane</keyword>
<feature type="transmembrane region" description="Helical" evidence="8">
    <location>
        <begin position="225"/>
        <end position="247"/>
    </location>
</feature>
<keyword evidence="5 8" id="KW-0812">Transmembrane</keyword>
<evidence type="ECO:0000256" key="2">
    <source>
        <dbReference type="ARBA" id="ARBA00007998"/>
    </source>
</evidence>
<comment type="similarity">
    <text evidence="2">Belongs to the amino acid-polyamine-organocation (APC) superfamily. Spore germination protein (SGP) (TC 2.A.3.9) family.</text>
</comment>
<sequence>MSGRNEINNGLLSGSQLGKLHVLFALGTAVLILPTLVVLVAKEDSWITLTLAWPLNYVFLFAPLALNKRFPNFSVVTYSQKILGRWGGTLYMLIYIGFFILLSAFTLRNMGDFIGTAILPETPRWFTHITFMIVIAYGVLLGAEVIGRTGELLFMWIFIVTGIVFLLLFNKMDYNNMFPILANGWGQPLGGLYPIVGFPLGEYTFMMMLLQLVRPEDRPKLRRKLWSYAVVIGVSALAMTFLLLTVLGVELATRSPYAVYDMAKEIDLGDVVERVEITIAVIWISTVFTKFVLCFYVANLAAAELLRFSTYRSLTVPLAFIVVPLSLVVYRNSAQITQFAFDSWPVLSVFQGLVMPLALLAIAAMRGLRDDSYPAINVIPGAGGNAGGG</sequence>
<keyword evidence="6 8" id="KW-1133">Transmembrane helix</keyword>
<proteinExistence type="inferred from homology"/>
<evidence type="ECO:0000256" key="7">
    <source>
        <dbReference type="ARBA" id="ARBA00023136"/>
    </source>
</evidence>
<feature type="transmembrane region" description="Helical" evidence="8">
    <location>
        <begin position="277"/>
        <end position="302"/>
    </location>
</feature>
<feature type="transmembrane region" description="Helical" evidence="8">
    <location>
        <begin position="153"/>
        <end position="172"/>
    </location>
</feature>
<evidence type="ECO:0000313" key="9">
    <source>
        <dbReference type="EMBL" id="MBW7454982.1"/>
    </source>
</evidence>
<name>A0ABS7C283_9BACL</name>
<comment type="caution">
    <text evidence="9">The sequence shown here is derived from an EMBL/GenBank/DDBJ whole genome shotgun (WGS) entry which is preliminary data.</text>
</comment>
<evidence type="ECO:0000256" key="4">
    <source>
        <dbReference type="ARBA" id="ARBA00022544"/>
    </source>
</evidence>
<feature type="transmembrane region" description="Helical" evidence="8">
    <location>
        <begin position="314"/>
        <end position="332"/>
    </location>
</feature>
<dbReference type="Pfam" id="PF03845">
    <property type="entry name" value="Spore_permease"/>
    <property type="match status" value="1"/>
</dbReference>
<keyword evidence="3" id="KW-0813">Transport</keyword>
<protein>
    <submittedName>
        <fullName evidence="9">Endospore germination permease</fullName>
    </submittedName>
</protein>
<evidence type="ECO:0000256" key="1">
    <source>
        <dbReference type="ARBA" id="ARBA00004141"/>
    </source>
</evidence>
<evidence type="ECO:0000313" key="10">
    <source>
        <dbReference type="Proteomes" id="UP001519887"/>
    </source>
</evidence>
<dbReference type="PANTHER" id="PTHR34975">
    <property type="entry name" value="SPORE GERMINATION PROTEIN A2"/>
    <property type="match status" value="1"/>
</dbReference>